<accession>A0A058ZLC6</accession>
<dbReference type="Pfam" id="PF04069">
    <property type="entry name" value="OpuAC"/>
    <property type="match status" value="1"/>
</dbReference>
<dbReference type="Gene3D" id="3.40.190.10">
    <property type="entry name" value="Periplasmic binding protein-like II"/>
    <property type="match status" value="1"/>
</dbReference>
<dbReference type="PATRIC" id="fig|1461693.3.peg.1859"/>
<organism evidence="3 4">
    <name type="scientific">Actibacterium atlanticum</name>
    <dbReference type="NCBI Taxonomy" id="1461693"/>
    <lineage>
        <taxon>Bacteria</taxon>
        <taxon>Pseudomonadati</taxon>
        <taxon>Pseudomonadota</taxon>
        <taxon>Alphaproteobacteria</taxon>
        <taxon>Rhodobacterales</taxon>
        <taxon>Roseobacteraceae</taxon>
        <taxon>Actibacterium</taxon>
    </lineage>
</organism>
<evidence type="ECO:0000313" key="4">
    <source>
        <dbReference type="Proteomes" id="UP000024836"/>
    </source>
</evidence>
<dbReference type="EMBL" id="AQQY01000005">
    <property type="protein sequence ID" value="KCV82002.1"/>
    <property type="molecule type" value="Genomic_DNA"/>
</dbReference>
<feature type="signal peptide" evidence="1">
    <location>
        <begin position="1"/>
        <end position="24"/>
    </location>
</feature>
<keyword evidence="4" id="KW-1185">Reference proteome</keyword>
<proteinExistence type="predicted"/>
<dbReference type="STRING" id="1461693.ATO10_09153"/>
<dbReference type="SUPFAM" id="SSF53850">
    <property type="entry name" value="Periplasmic binding protein-like II"/>
    <property type="match status" value="1"/>
</dbReference>
<comment type="caution">
    <text evidence="3">The sequence shown here is derived from an EMBL/GenBank/DDBJ whole genome shotgun (WGS) entry which is preliminary data.</text>
</comment>
<dbReference type="PROSITE" id="PS51257">
    <property type="entry name" value="PROKAR_LIPOPROTEIN"/>
    <property type="match status" value="1"/>
</dbReference>
<dbReference type="Gene3D" id="3.40.190.100">
    <property type="entry name" value="Glycine betaine-binding periplasmic protein, domain 2"/>
    <property type="match status" value="1"/>
</dbReference>
<evidence type="ECO:0000256" key="1">
    <source>
        <dbReference type="SAM" id="SignalP"/>
    </source>
</evidence>
<dbReference type="GO" id="GO:0022857">
    <property type="term" value="F:transmembrane transporter activity"/>
    <property type="evidence" value="ECO:0007669"/>
    <property type="project" value="InterPro"/>
</dbReference>
<feature type="chain" id="PRO_5001567083" evidence="1">
    <location>
        <begin position="25"/>
        <end position="324"/>
    </location>
</feature>
<dbReference type="eggNOG" id="COG2113">
    <property type="taxonomic scope" value="Bacteria"/>
</dbReference>
<evidence type="ECO:0000259" key="2">
    <source>
        <dbReference type="Pfam" id="PF04069"/>
    </source>
</evidence>
<reference evidence="3 4" key="1">
    <citation type="submission" date="2013-04" db="EMBL/GenBank/DDBJ databases">
        <title>Shimia sp. 22II-S11-Z10 Genome Sequencing.</title>
        <authorList>
            <person name="Lai Q."/>
            <person name="Li G."/>
            <person name="Shao Z."/>
        </authorList>
    </citation>
    <scope>NUCLEOTIDE SEQUENCE [LARGE SCALE GENOMIC DNA]</scope>
    <source>
        <strain evidence="4">22II-S11-Z10</strain>
    </source>
</reference>
<gene>
    <name evidence="3" type="ORF">ATO10_09153</name>
</gene>
<dbReference type="InterPro" id="IPR007210">
    <property type="entry name" value="ABC_Gly_betaine_transp_sub-bd"/>
</dbReference>
<dbReference type="GO" id="GO:0043190">
    <property type="term" value="C:ATP-binding cassette (ABC) transporter complex"/>
    <property type="evidence" value="ECO:0007669"/>
    <property type="project" value="InterPro"/>
</dbReference>
<dbReference type="RefSeq" id="WP_035250789.1">
    <property type="nucleotide sequence ID" value="NZ_AQQY01000005.1"/>
</dbReference>
<protein>
    <submittedName>
        <fullName evidence="3">Amino acid ABC transporter substrate-binding protein</fullName>
    </submittedName>
</protein>
<feature type="domain" description="ABC-type glycine betaine transport system substrate-binding" evidence="2">
    <location>
        <begin position="28"/>
        <end position="301"/>
    </location>
</feature>
<dbReference type="AlphaFoldDB" id="A0A058ZLC6"/>
<evidence type="ECO:0000313" key="3">
    <source>
        <dbReference type="EMBL" id="KCV82002.1"/>
    </source>
</evidence>
<dbReference type="Proteomes" id="UP000024836">
    <property type="component" value="Unassembled WGS sequence"/>
</dbReference>
<sequence length="324" mass="34502">MTFRIRTACAAIALSACAAGAAQAECGEVTITEMNWASSAVVTHVSKFLMEQGYGCTVSTVPSSTVPALVSVAETGTPDIVTELWTNGAPAYGELQDAGKIETVADVLSDGGIEGWWVPQYLVDEHPELATVEGVLANKDLLGGRFHNCPDGWACKNTNNELTRNFGLVDAGFEIFLHGSGETLATSIASAFENKEPWIGYYWAPTALLGKYPMVSIDLGVPYDEEVFLCAADAECDTDGKSSWPVGPVKTVVTTDFSSKNPDIAALMGNVAFTNAQMGEVLAWKDANSASNEEAAVYFLSTYKDVWAGWINDDAKAKLAALLK</sequence>
<dbReference type="CDD" id="cd13641">
    <property type="entry name" value="PBP2_HisX_like"/>
    <property type="match status" value="1"/>
</dbReference>
<dbReference type="OrthoDB" id="9786266at2"/>
<keyword evidence="1" id="KW-0732">Signal</keyword>
<name>A0A058ZLC6_9RHOB</name>